<dbReference type="OrthoDB" id="7202843at2"/>
<gene>
    <name evidence="1" type="ORF">CQ14_06950</name>
</gene>
<reference evidence="1 2" key="1">
    <citation type="submission" date="2014-03" db="EMBL/GenBank/DDBJ databases">
        <title>Bradyrhizobium valentinum sp. nov., isolated from effective nodules of Lupinus mariae-josephae, a lupine endemic of basic-lime soils in Eastern Spain.</title>
        <authorList>
            <person name="Duran D."/>
            <person name="Rey L."/>
            <person name="Navarro A."/>
            <person name="Busquets A."/>
            <person name="Imperial J."/>
            <person name="Ruiz-Argueso T."/>
        </authorList>
    </citation>
    <scope>NUCLEOTIDE SEQUENCE [LARGE SCALE GENOMIC DNA]</scope>
    <source>
        <strain evidence="1 2">CCBAU 23086</strain>
    </source>
</reference>
<protein>
    <submittedName>
        <fullName evidence="1">Uncharacterized protein</fullName>
    </submittedName>
</protein>
<organism evidence="1 2">
    <name type="scientific">Bradyrhizobium lablabi</name>
    <dbReference type="NCBI Taxonomy" id="722472"/>
    <lineage>
        <taxon>Bacteria</taxon>
        <taxon>Pseudomonadati</taxon>
        <taxon>Pseudomonadota</taxon>
        <taxon>Alphaproteobacteria</taxon>
        <taxon>Hyphomicrobiales</taxon>
        <taxon>Nitrobacteraceae</taxon>
        <taxon>Bradyrhizobium</taxon>
    </lineage>
</organism>
<dbReference type="EMBL" id="LLYB01000081">
    <property type="protein sequence ID" value="KRR21382.1"/>
    <property type="molecule type" value="Genomic_DNA"/>
</dbReference>
<comment type="caution">
    <text evidence="1">The sequence shown here is derived from an EMBL/GenBank/DDBJ whole genome shotgun (WGS) entry which is preliminary data.</text>
</comment>
<accession>A0A0R3MVT0</accession>
<dbReference type="Proteomes" id="UP000051660">
    <property type="component" value="Unassembled WGS sequence"/>
</dbReference>
<dbReference type="PANTHER" id="PTHR36931:SF1">
    <property type="entry name" value="UPF0153 PROTEIN YEIW"/>
    <property type="match status" value="1"/>
</dbReference>
<dbReference type="PANTHER" id="PTHR36931">
    <property type="entry name" value="UPF0153 PROTEIN YEIW"/>
    <property type="match status" value="1"/>
</dbReference>
<dbReference type="AlphaFoldDB" id="A0A0R3MVT0"/>
<sequence>MRQCGDCQLCCKLLPVPPLRKKAGERCRHQKFGKGCALYHRAGMPPECAIWNCRWLVNDDAADLSRPDRSHYVIDLMPDYITLQNDGDGYQQHIQVVQIWCDPKHPDAHRDPHLRAYLSRRSDEGIVGLVRYGTALEAITIIPPQMAPDDQWHELNSNACNVKQEQQHSLTDLMEAMGAPARMAVTP</sequence>
<dbReference type="InterPro" id="IPR052572">
    <property type="entry name" value="UPF0153_domain"/>
</dbReference>
<dbReference type="RefSeq" id="WP_057859840.1">
    <property type="nucleotide sequence ID" value="NZ_LLYB01000081.1"/>
</dbReference>
<proteinExistence type="predicted"/>
<name>A0A0R3MVT0_9BRAD</name>
<evidence type="ECO:0000313" key="2">
    <source>
        <dbReference type="Proteomes" id="UP000051660"/>
    </source>
</evidence>
<evidence type="ECO:0000313" key="1">
    <source>
        <dbReference type="EMBL" id="KRR21382.1"/>
    </source>
</evidence>